<protein>
    <submittedName>
        <fullName evidence="4">Cell division protein FtsN</fullName>
    </submittedName>
</protein>
<dbReference type="InterPro" id="IPR036680">
    <property type="entry name" value="SPOR-like_sf"/>
</dbReference>
<dbReference type="Pfam" id="PF05036">
    <property type="entry name" value="SPOR"/>
    <property type="match status" value="1"/>
</dbReference>
<feature type="transmembrane region" description="Helical" evidence="2">
    <location>
        <begin position="25"/>
        <end position="44"/>
    </location>
</feature>
<feature type="compositionally biased region" description="Low complexity" evidence="1">
    <location>
        <begin position="235"/>
        <end position="252"/>
    </location>
</feature>
<dbReference type="STRING" id="170623.SAMN04244579_02010"/>
<dbReference type="Proteomes" id="UP000199005">
    <property type="component" value="Unassembled WGS sequence"/>
</dbReference>
<name>A0A1H6TMI3_9GAMM</name>
<keyword evidence="2" id="KW-0472">Membrane</keyword>
<dbReference type="AlphaFoldDB" id="A0A1H6TMI3"/>
<sequence>MAKNNAPKRGASRTPPPRKREIPSWLWMVCGLAVGGFAVFLTKLQPGSDAIKRGSAEPPPAKTAQAQPPSKPKYDFYTLLPESEVVVPPTAQQQPPQAQPPKPLQQLPALQTLQVQPSQPPQPLQPAKPPQQTAQAQPAKPPQQIQQTAPVQPTKPPQQIQQTAPVQPTKPPQQTAQAQPAKPPQPQPAQQVAPVQPAKPAQQAQQTTQAQPPQPPKLTPTQDAARAEALLNGRTPPVVTAKPPALAKPAPTTQYYLQAGSFRSKSDAEDAKARIALLGQGVRVEVGNVRGETWHRVVAGPFSSRQQLEEAQKQLAGDGFSNVMPQQRQTH</sequence>
<feature type="region of interest" description="Disordered" evidence="1">
    <location>
        <begin position="304"/>
        <end position="331"/>
    </location>
</feature>
<reference evidence="4 5" key="1">
    <citation type="submission" date="2016-10" db="EMBL/GenBank/DDBJ databases">
        <authorList>
            <person name="de Groot N.N."/>
        </authorList>
    </citation>
    <scope>NUCLEOTIDE SEQUENCE [LARGE SCALE GENOMIC DNA]</scope>
    <source>
        <strain evidence="4 5">DSM 1041</strain>
    </source>
</reference>
<feature type="compositionally biased region" description="Low complexity" evidence="1">
    <location>
        <begin position="85"/>
        <end position="96"/>
    </location>
</feature>
<feature type="compositionally biased region" description="Low complexity" evidence="1">
    <location>
        <begin position="130"/>
        <end position="180"/>
    </location>
</feature>
<evidence type="ECO:0000313" key="4">
    <source>
        <dbReference type="EMBL" id="SEI78377.1"/>
    </source>
</evidence>
<dbReference type="Gene3D" id="3.30.70.1070">
    <property type="entry name" value="Sporulation related repeat"/>
    <property type="match status" value="1"/>
</dbReference>
<feature type="compositionally biased region" description="Pro residues" evidence="1">
    <location>
        <begin position="118"/>
        <end position="129"/>
    </location>
</feature>
<feature type="compositionally biased region" description="Low complexity" evidence="1">
    <location>
        <begin position="188"/>
        <end position="211"/>
    </location>
</feature>
<dbReference type="GO" id="GO:0042834">
    <property type="term" value="F:peptidoglycan binding"/>
    <property type="evidence" value="ECO:0007669"/>
    <property type="project" value="InterPro"/>
</dbReference>
<feature type="region of interest" description="Disordered" evidence="1">
    <location>
        <begin position="1"/>
        <end position="20"/>
    </location>
</feature>
<dbReference type="InterPro" id="IPR007730">
    <property type="entry name" value="SPOR-like_dom"/>
</dbReference>
<accession>A0A1H6TMI3</accession>
<feature type="compositionally biased region" description="Low complexity" evidence="1">
    <location>
        <begin position="104"/>
        <end position="117"/>
    </location>
</feature>
<keyword evidence="2" id="KW-1133">Transmembrane helix</keyword>
<organism evidence="4 5">
    <name type="scientific">Azotobacter beijerinckii</name>
    <dbReference type="NCBI Taxonomy" id="170623"/>
    <lineage>
        <taxon>Bacteria</taxon>
        <taxon>Pseudomonadati</taxon>
        <taxon>Pseudomonadota</taxon>
        <taxon>Gammaproteobacteria</taxon>
        <taxon>Pseudomonadales</taxon>
        <taxon>Pseudomonadaceae</taxon>
        <taxon>Azotobacter</taxon>
    </lineage>
</organism>
<evidence type="ECO:0000313" key="5">
    <source>
        <dbReference type="Proteomes" id="UP000199005"/>
    </source>
</evidence>
<evidence type="ECO:0000256" key="1">
    <source>
        <dbReference type="SAM" id="MobiDB-lite"/>
    </source>
</evidence>
<evidence type="ECO:0000256" key="2">
    <source>
        <dbReference type="SAM" id="Phobius"/>
    </source>
</evidence>
<proteinExistence type="predicted"/>
<feature type="domain" description="SPOR" evidence="3">
    <location>
        <begin position="249"/>
        <end position="328"/>
    </location>
</feature>
<keyword evidence="4" id="KW-0132">Cell division</keyword>
<dbReference type="SUPFAM" id="SSF110997">
    <property type="entry name" value="Sporulation related repeat"/>
    <property type="match status" value="1"/>
</dbReference>
<dbReference type="PANTHER" id="PTHR34183">
    <property type="entry name" value="ENDOLYTIC PEPTIDOGLYCAN TRANSGLYCOSYLASE RLPA"/>
    <property type="match status" value="1"/>
</dbReference>
<keyword evidence="4" id="KW-0131">Cell cycle</keyword>
<dbReference type="EMBL" id="FNYO01000020">
    <property type="protein sequence ID" value="SEI78377.1"/>
    <property type="molecule type" value="Genomic_DNA"/>
</dbReference>
<keyword evidence="2" id="KW-0812">Transmembrane</keyword>
<dbReference type="PROSITE" id="PS51724">
    <property type="entry name" value="SPOR"/>
    <property type="match status" value="1"/>
</dbReference>
<dbReference type="PANTHER" id="PTHR34183:SF1">
    <property type="entry name" value="ENDOLYTIC PEPTIDOGLYCAN TRANSGLYCOSYLASE RLPA"/>
    <property type="match status" value="1"/>
</dbReference>
<gene>
    <name evidence="4" type="ORF">SAMN04244579_02010</name>
</gene>
<dbReference type="GO" id="GO:0051301">
    <property type="term" value="P:cell division"/>
    <property type="evidence" value="ECO:0007669"/>
    <property type="project" value="UniProtKB-KW"/>
</dbReference>
<feature type="region of interest" description="Disordered" evidence="1">
    <location>
        <begin position="49"/>
        <end position="252"/>
    </location>
</feature>
<dbReference type="RefSeq" id="WP_254789168.1">
    <property type="nucleotide sequence ID" value="NZ_FNYO01000020.1"/>
</dbReference>
<evidence type="ECO:0000259" key="3">
    <source>
        <dbReference type="PROSITE" id="PS51724"/>
    </source>
</evidence>
<dbReference type="GO" id="GO:0009279">
    <property type="term" value="C:cell outer membrane"/>
    <property type="evidence" value="ECO:0007669"/>
    <property type="project" value="TreeGrafter"/>
</dbReference>